<evidence type="ECO:0000313" key="1">
    <source>
        <dbReference type="EMBL" id="GAA4049162.1"/>
    </source>
</evidence>
<evidence type="ECO:0008006" key="3">
    <source>
        <dbReference type="Google" id="ProtNLM"/>
    </source>
</evidence>
<dbReference type="PROSITE" id="PS51257">
    <property type="entry name" value="PROKAR_LIPOPROTEIN"/>
    <property type="match status" value="1"/>
</dbReference>
<organism evidence="1 2">
    <name type="scientific">Flavobacterium chungnamense</name>
    <dbReference type="NCBI Taxonomy" id="706182"/>
    <lineage>
        <taxon>Bacteria</taxon>
        <taxon>Pseudomonadati</taxon>
        <taxon>Bacteroidota</taxon>
        <taxon>Flavobacteriia</taxon>
        <taxon>Flavobacteriales</taxon>
        <taxon>Flavobacteriaceae</taxon>
        <taxon>Flavobacterium</taxon>
    </lineage>
</organism>
<proteinExistence type="predicted"/>
<dbReference type="Proteomes" id="UP001500426">
    <property type="component" value="Unassembled WGS sequence"/>
</dbReference>
<name>A0ABP7UPJ0_9FLAO</name>
<reference evidence="2" key="1">
    <citation type="journal article" date="2019" name="Int. J. Syst. Evol. Microbiol.">
        <title>The Global Catalogue of Microorganisms (GCM) 10K type strain sequencing project: providing services to taxonomists for standard genome sequencing and annotation.</title>
        <authorList>
            <consortium name="The Broad Institute Genomics Platform"/>
            <consortium name="The Broad Institute Genome Sequencing Center for Infectious Disease"/>
            <person name="Wu L."/>
            <person name="Ma J."/>
        </authorList>
    </citation>
    <scope>NUCLEOTIDE SEQUENCE [LARGE SCALE GENOMIC DNA]</scope>
    <source>
        <strain evidence="2">JCM 17068</strain>
    </source>
</reference>
<gene>
    <name evidence="1" type="ORF">GCM10022388_13780</name>
</gene>
<keyword evidence="2" id="KW-1185">Reference proteome</keyword>
<sequence length="155" mass="17480">MKNSITLLVLVSVVLFSCKKKENEPTTDELKSDIPQVEQSATQECYEYVQGKDTIQANFLVQNNAISGDLYYKLYEKDKNTGKITGTINGDTLLADYTFMSEGIKSVRQVVFLRKNKSLIEGSGESEEKEGKTVFKETKKMNFTSNIILNEIPCK</sequence>
<evidence type="ECO:0000313" key="2">
    <source>
        <dbReference type="Proteomes" id="UP001500426"/>
    </source>
</evidence>
<dbReference type="RefSeq" id="WP_345092655.1">
    <property type="nucleotide sequence ID" value="NZ_BAABCS010000014.1"/>
</dbReference>
<dbReference type="EMBL" id="BAABCS010000014">
    <property type="protein sequence ID" value="GAA4049162.1"/>
    <property type="molecule type" value="Genomic_DNA"/>
</dbReference>
<protein>
    <recommendedName>
        <fullName evidence="3">Copper homeostasis protein</fullName>
    </recommendedName>
</protein>
<accession>A0ABP7UPJ0</accession>
<comment type="caution">
    <text evidence="1">The sequence shown here is derived from an EMBL/GenBank/DDBJ whole genome shotgun (WGS) entry which is preliminary data.</text>
</comment>